<gene>
    <name evidence="1" type="ORF">ERS013165_00816</name>
    <name evidence="3" type="ORF">ERS013200_03552</name>
    <name evidence="2" type="ORF">ERS013201_00289</name>
</gene>
<evidence type="ECO:0000313" key="1">
    <source>
        <dbReference type="EMBL" id="CSA13264.1"/>
    </source>
</evidence>
<evidence type="ECO:0000313" key="2">
    <source>
        <dbReference type="EMBL" id="CSB56158.1"/>
    </source>
</evidence>
<evidence type="ECO:0000313" key="4">
    <source>
        <dbReference type="Proteomes" id="UP000041770"/>
    </source>
</evidence>
<proteinExistence type="predicted"/>
<dbReference type="EMBL" id="CWQJ01000001">
    <property type="protein sequence ID" value="CSB56158.1"/>
    <property type="molecule type" value="Genomic_DNA"/>
</dbReference>
<dbReference type="Proteomes" id="UP000044806">
    <property type="component" value="Unassembled WGS sequence"/>
</dbReference>
<organism evidence="1 5">
    <name type="scientific">Vibrio cholerae</name>
    <dbReference type="NCBI Taxonomy" id="666"/>
    <lineage>
        <taxon>Bacteria</taxon>
        <taxon>Pseudomonadati</taxon>
        <taxon>Pseudomonadota</taxon>
        <taxon>Gammaproteobacteria</taxon>
        <taxon>Vibrionales</taxon>
        <taxon>Vibrionaceae</taxon>
        <taxon>Vibrio</taxon>
    </lineage>
</organism>
<sequence length="105" mass="10932">MIIFTKRITIACAASTKVRIGVSNSCLSAITLRAAIPVSTPKITTAMMEVERAPVKSAKGLVGIKLNRICGIVRSATVDARLSSAAIRAVSRAPSTKPSAVRPNA</sequence>
<name>A0A655V5V0_VIBCL</name>
<evidence type="ECO:0000313" key="5">
    <source>
        <dbReference type="Proteomes" id="UP000044806"/>
    </source>
</evidence>
<dbReference type="EMBL" id="CWQY01000037">
    <property type="protein sequence ID" value="CSD21527.1"/>
    <property type="molecule type" value="Genomic_DNA"/>
</dbReference>
<evidence type="ECO:0000313" key="6">
    <source>
        <dbReference type="Proteomes" id="UP000046067"/>
    </source>
</evidence>
<dbReference type="AlphaFoldDB" id="A0A655V5V0"/>
<dbReference type="EMBL" id="CWOW01000003">
    <property type="protein sequence ID" value="CSA13264.1"/>
    <property type="molecule type" value="Genomic_DNA"/>
</dbReference>
<reference evidence="4 5" key="1">
    <citation type="submission" date="2015-07" db="EMBL/GenBank/DDBJ databases">
        <authorList>
            <consortium name="Pathogen Informatics"/>
        </authorList>
    </citation>
    <scope>NUCLEOTIDE SEQUENCE [LARGE SCALE GENOMIC DNA]</scope>
    <source>
        <strain evidence="3 4">A316</strain>
        <strain evidence="2 6">A325</strain>
        <strain evidence="1 5">A51</strain>
    </source>
</reference>
<evidence type="ECO:0000313" key="3">
    <source>
        <dbReference type="EMBL" id="CSD21527.1"/>
    </source>
</evidence>
<dbReference type="Proteomes" id="UP000046067">
    <property type="component" value="Unassembled WGS sequence"/>
</dbReference>
<dbReference type="Proteomes" id="UP000041770">
    <property type="component" value="Unassembled WGS sequence"/>
</dbReference>
<protein>
    <submittedName>
        <fullName evidence="1">Uncharacterized protein</fullName>
    </submittedName>
</protein>
<accession>A0A655V5V0</accession>